<comment type="caution">
    <text evidence="2">The sequence shown here is derived from an EMBL/GenBank/DDBJ whole genome shotgun (WGS) entry which is preliminary data.</text>
</comment>
<dbReference type="PROSITE" id="PS50005">
    <property type="entry name" value="TPR"/>
    <property type="match status" value="1"/>
</dbReference>
<name>A0A4Q9GXY4_9BURK</name>
<dbReference type="PROSITE" id="PS51257">
    <property type="entry name" value="PROKAR_LIPOPROTEIN"/>
    <property type="match status" value="1"/>
</dbReference>
<dbReference type="AlphaFoldDB" id="A0A4Q9GXY4"/>
<dbReference type="InterPro" id="IPR014266">
    <property type="entry name" value="PEP-CTERM_TPR_PrsT"/>
</dbReference>
<proteinExistence type="predicted"/>
<dbReference type="SMART" id="SM00028">
    <property type="entry name" value="TPR"/>
    <property type="match status" value="15"/>
</dbReference>
<keyword evidence="3" id="KW-1185">Reference proteome</keyword>
<feature type="repeat" description="TPR" evidence="1">
    <location>
        <begin position="380"/>
        <end position="413"/>
    </location>
</feature>
<gene>
    <name evidence="2" type="primary">prsT</name>
    <name evidence="2" type="ORF">EYS42_11025</name>
</gene>
<reference evidence="2 3" key="1">
    <citation type="submission" date="2019-02" db="EMBL/GenBank/DDBJ databases">
        <title>Aquabacterium sp. strain KMB7.</title>
        <authorList>
            <person name="Chen W.-M."/>
        </authorList>
    </citation>
    <scope>NUCLEOTIDE SEQUENCE [LARGE SCALE GENOMIC DNA]</scope>
    <source>
        <strain evidence="2 3">KMB7</strain>
    </source>
</reference>
<evidence type="ECO:0000256" key="1">
    <source>
        <dbReference type="PROSITE-ProRule" id="PRU00339"/>
    </source>
</evidence>
<accession>A0A4Q9GXY4</accession>
<protein>
    <submittedName>
        <fullName evidence="2">PEP-CTERM system TPR-repeat protein PrsT</fullName>
    </submittedName>
</protein>
<evidence type="ECO:0000313" key="3">
    <source>
        <dbReference type="Proteomes" id="UP000292120"/>
    </source>
</evidence>
<dbReference type="SUPFAM" id="SSF48452">
    <property type="entry name" value="TPR-like"/>
    <property type="match status" value="4"/>
</dbReference>
<organism evidence="2 3">
    <name type="scientific">Aquabacterium lacunae</name>
    <dbReference type="NCBI Taxonomy" id="2528630"/>
    <lineage>
        <taxon>Bacteria</taxon>
        <taxon>Pseudomonadati</taxon>
        <taxon>Pseudomonadota</taxon>
        <taxon>Betaproteobacteria</taxon>
        <taxon>Burkholderiales</taxon>
        <taxon>Aquabacterium</taxon>
    </lineage>
</organism>
<dbReference type="Proteomes" id="UP000292120">
    <property type="component" value="Unassembled WGS sequence"/>
</dbReference>
<sequence>MTVSRFGGFVSLVFQTRRSVWLAVWLVCGSLIACSGSDPAELMSSAKAYAEKRDHAAAVIQLKNLIQQQPDSAEARWLLAQSLQATGDAVGAESEYRKALSLGYSPDLVVPRLVETMLVQLQHQKVVDQFARQKLSTPKAQTDLLVLVAEAHLGLNRGERAQEVVDAALQLQPEHAGAKVFKARFLAGARKYDEADALLASVLKQYPDDADAWKLKGDLYHYGLKRSDEALEAYRKAVEVKPRARDALVGIVRVHLSLGRVKEASEALGQLQKLDPGLPFTQFMEAQVAFAANDLPKTREILQKLLIKSPDNPQVQELAGVVEFKSGALLQAEPLLRKAVKASPNSTVARRLLMLTYMQLGQVDKAIDLVPEDVIDSSDSDLIAAAGQAYLLQGSQDKADALLRKAAGMTPNDPAKQTALAVSRLQGGETEQGIQDLRRIAATDTGVMADMALINTLVQKGDLAGALKALDQLQGKRKDDPMPVLLRSRVLMLKGDAAGSRQVLQAAIAQHPKFFPLVKALVAQDVLEKKLAEAESKVAAFLATEPKHSAALMAFAELKAVRGAAPSEVVAQLQKAIDASPDVMEPRLALVSYQLRQKDVRGALSTAQAALAAAPDNVRVIEALAAVQVAAGEHNQALSSYGKIAAKAPESGMPHVQIASVHAAAKNWPAARDSLNKALEVEPQLLAAQTALVNVNIQLKRIPEALAVARQVQSQRPKQPVGFVLEGDLQVQAGQPAQAVAPYRTASGLQPELTTLAVKLDAALRASGQVEEADKVSAQRMREHPKDWGFLTYMGERALAENRYPLAEKLYAAVVAAQPNNVMALNNLAWAQGKQGKSEALLLVQKADKLAPKNPMVLDTWAMLLAEGKQWAKALELQKQVVQLQPSQPELKLALARYQLASGDKNGARETLSVLRKLGSEFKGQAEVEGLWKQL</sequence>
<keyword evidence="1" id="KW-0802">TPR repeat</keyword>
<dbReference type="PANTHER" id="PTHR12558">
    <property type="entry name" value="CELL DIVISION CYCLE 16,23,27"/>
    <property type="match status" value="1"/>
</dbReference>
<dbReference type="PANTHER" id="PTHR12558:SF13">
    <property type="entry name" value="CELL DIVISION CYCLE PROTEIN 27 HOMOLOG"/>
    <property type="match status" value="1"/>
</dbReference>
<dbReference type="OrthoDB" id="5290951at2"/>
<dbReference type="Pfam" id="PF13432">
    <property type="entry name" value="TPR_16"/>
    <property type="match status" value="3"/>
</dbReference>
<evidence type="ECO:0000313" key="2">
    <source>
        <dbReference type="EMBL" id="TBO30222.1"/>
    </source>
</evidence>
<dbReference type="NCBIfam" id="TIGR02917">
    <property type="entry name" value="PEP_TPR_lipo"/>
    <property type="match status" value="1"/>
</dbReference>
<dbReference type="InterPro" id="IPR011990">
    <property type="entry name" value="TPR-like_helical_dom_sf"/>
</dbReference>
<dbReference type="EMBL" id="SIXI01000004">
    <property type="protein sequence ID" value="TBO30222.1"/>
    <property type="molecule type" value="Genomic_DNA"/>
</dbReference>
<dbReference type="InterPro" id="IPR019734">
    <property type="entry name" value="TPR_rpt"/>
</dbReference>
<dbReference type="Gene3D" id="1.25.40.10">
    <property type="entry name" value="Tetratricopeptide repeat domain"/>
    <property type="match status" value="5"/>
</dbReference>
<dbReference type="Pfam" id="PF14559">
    <property type="entry name" value="TPR_19"/>
    <property type="match status" value="5"/>
</dbReference>